<sequence length="691" mass="77656">MALTVGDSSRGPRSKSRTRDRSRSHSHVRASSTSEAVKMVQDTIPARTQTSRTVDMFPSHVSESVSSASTINVSAHGTQLPYPTTGGIPYPTEASELDLNNLTGYPPEQRAAIQAAAAQFREPYDEDLAYGTLPEAALSSRQRSASTNSRNRTNSSSMPYRYTPTTVVGSQSGYAAYLQPEPYQYAKPPSNISFTHQPQTANSTRQPTEFPVNYTTTRQPLTPSQQALPQTTSLHGSHSRSSSQARIVDVTPDLSKRTSSAPVPRSDRLTVGTASYEMSGGLPPPSPLLEPYKGTYQSISPMTSPMMLSRDDEMDDVPPLTQLSSSTEAIRYDYTKQSQFEKGANNSGKHRKSVSISAPPKHRVEKKRAKVYNAEDDARVINEALLHLRGPDSDPLCDILPHLTHDQILELRSEYKKIAKISGRGINMAKHIKLEIAGNFGKAAYVTALGRWESEGYWANFWYQSHASRRELLIESLMGRTNAEIRNIRASFRDKRYGDDLVKCMEKELKADKFRTAVLGALEARRQEETDVYPADFANKDADILHRCILIREGGESPMLNIILKRSDTHLREVLRAYERQYGKNFAREALQKSNNLVGEVIAHILNGVINKPARDAMLLRHAIKDIKSHNKDELRYDLLISRLVRVHWDRIHLSRVQRDYSIKYEKELEDDIEDATKGDFREFMSELCQQ</sequence>
<dbReference type="InterPro" id="IPR018502">
    <property type="entry name" value="Annexin_repeat"/>
</dbReference>
<accession>A0ABR3PJL8</accession>
<dbReference type="SUPFAM" id="SSF47874">
    <property type="entry name" value="Annexin"/>
    <property type="match status" value="1"/>
</dbReference>
<feature type="region of interest" description="Disordered" evidence="3">
    <location>
        <begin position="136"/>
        <end position="162"/>
    </location>
</feature>
<feature type="region of interest" description="Disordered" evidence="3">
    <location>
        <begin position="1"/>
        <end position="38"/>
    </location>
</feature>
<dbReference type="PROSITE" id="PS51897">
    <property type="entry name" value="ANNEXIN_2"/>
    <property type="match status" value="1"/>
</dbReference>
<proteinExistence type="predicted"/>
<organism evidence="4 5">
    <name type="scientific">Neodothiora populina</name>
    <dbReference type="NCBI Taxonomy" id="2781224"/>
    <lineage>
        <taxon>Eukaryota</taxon>
        <taxon>Fungi</taxon>
        <taxon>Dikarya</taxon>
        <taxon>Ascomycota</taxon>
        <taxon>Pezizomycotina</taxon>
        <taxon>Dothideomycetes</taxon>
        <taxon>Dothideomycetidae</taxon>
        <taxon>Dothideales</taxon>
        <taxon>Dothioraceae</taxon>
        <taxon>Neodothiora</taxon>
    </lineage>
</organism>
<feature type="compositionally biased region" description="Low complexity" evidence="3">
    <location>
        <begin position="139"/>
        <end position="157"/>
    </location>
</feature>
<dbReference type="GeneID" id="95977799"/>
<dbReference type="Gene3D" id="1.10.220.10">
    <property type="entry name" value="Annexin"/>
    <property type="match status" value="4"/>
</dbReference>
<reference evidence="4 5" key="1">
    <citation type="submission" date="2024-07" db="EMBL/GenBank/DDBJ databases">
        <title>Draft sequence of the Neodothiora populina.</title>
        <authorList>
            <person name="Drown D.D."/>
            <person name="Schuette U.S."/>
            <person name="Buechlein A.B."/>
            <person name="Rusch D.R."/>
            <person name="Winton L.W."/>
            <person name="Adams G.A."/>
        </authorList>
    </citation>
    <scope>NUCLEOTIDE SEQUENCE [LARGE SCALE GENOMIC DNA]</scope>
    <source>
        <strain evidence="4 5">CPC 39397</strain>
    </source>
</reference>
<feature type="region of interest" description="Disordered" evidence="3">
    <location>
        <begin position="340"/>
        <end position="362"/>
    </location>
</feature>
<dbReference type="EMBL" id="JBFMKM010000005">
    <property type="protein sequence ID" value="KAL1305961.1"/>
    <property type="molecule type" value="Genomic_DNA"/>
</dbReference>
<protein>
    <recommendedName>
        <fullName evidence="6">Annexin ANXC4</fullName>
    </recommendedName>
</protein>
<evidence type="ECO:0000313" key="4">
    <source>
        <dbReference type="EMBL" id="KAL1305961.1"/>
    </source>
</evidence>
<keyword evidence="5" id="KW-1185">Reference proteome</keyword>
<keyword evidence="2" id="KW-0041">Annexin</keyword>
<dbReference type="RefSeq" id="XP_069202234.1">
    <property type="nucleotide sequence ID" value="XM_069343680.1"/>
</dbReference>
<evidence type="ECO:0008006" key="6">
    <source>
        <dbReference type="Google" id="ProtNLM"/>
    </source>
</evidence>
<dbReference type="Pfam" id="PF00191">
    <property type="entry name" value="Annexin"/>
    <property type="match status" value="1"/>
</dbReference>
<comment type="caution">
    <text evidence="4">The sequence shown here is derived from an EMBL/GenBank/DDBJ whole genome shotgun (WGS) entry which is preliminary data.</text>
</comment>
<feature type="compositionally biased region" description="Low complexity" evidence="3">
    <location>
        <begin position="233"/>
        <end position="243"/>
    </location>
</feature>
<feature type="compositionally biased region" description="Polar residues" evidence="3">
    <location>
        <begin position="190"/>
        <end position="232"/>
    </location>
</feature>
<gene>
    <name evidence="4" type="ORF">AAFC00_004099</name>
</gene>
<evidence type="ECO:0000256" key="2">
    <source>
        <dbReference type="ARBA" id="ARBA00023216"/>
    </source>
</evidence>
<dbReference type="InterPro" id="IPR037104">
    <property type="entry name" value="Annexin_sf"/>
</dbReference>
<evidence type="ECO:0000256" key="1">
    <source>
        <dbReference type="ARBA" id="ARBA00022737"/>
    </source>
</evidence>
<dbReference type="PANTHER" id="PTHR10502:SF107">
    <property type="entry name" value="ANNEXIN ANXC4 (AFU_ORTHOLOGUE AFUA_3G07020)"/>
    <property type="match status" value="1"/>
</dbReference>
<evidence type="ECO:0000256" key="3">
    <source>
        <dbReference type="SAM" id="MobiDB-lite"/>
    </source>
</evidence>
<dbReference type="PANTHER" id="PTHR10502">
    <property type="entry name" value="ANNEXIN"/>
    <property type="match status" value="1"/>
</dbReference>
<evidence type="ECO:0000313" key="5">
    <source>
        <dbReference type="Proteomes" id="UP001562354"/>
    </source>
</evidence>
<feature type="region of interest" description="Disordered" evidence="3">
    <location>
        <begin position="187"/>
        <end position="270"/>
    </location>
</feature>
<keyword evidence="1" id="KW-0677">Repeat</keyword>
<name>A0ABR3PJL8_9PEZI</name>
<dbReference type="Proteomes" id="UP001562354">
    <property type="component" value="Unassembled WGS sequence"/>
</dbReference>